<reference evidence="2 3" key="1">
    <citation type="journal article" date="2010" name="Stand. Genomic Sci.">
        <title>Complete genome sequence of Arcanobacterium haemolyticum type strain (11018).</title>
        <authorList>
            <person name="Yasawong M."/>
            <person name="Teshima H."/>
            <person name="Lapidus A."/>
            <person name="Nolan M."/>
            <person name="Lucas S."/>
            <person name="Glavina Del Rio T."/>
            <person name="Tice H."/>
            <person name="Cheng J."/>
            <person name="Bruce D."/>
            <person name="Detter C."/>
            <person name="Tapia R."/>
            <person name="Han C."/>
            <person name="Goodwin L."/>
            <person name="Pitluck S."/>
            <person name="Liolios K."/>
            <person name="Ivanova N."/>
            <person name="Mavromatis K."/>
            <person name="Mikhailova N."/>
            <person name="Pati A."/>
            <person name="Chen A."/>
            <person name="Palaniappan K."/>
            <person name="Land M."/>
            <person name="Hauser L."/>
            <person name="Chang Y."/>
            <person name="Jeffries C."/>
            <person name="Rohde M."/>
            <person name="Sikorski J."/>
            <person name="Pukall R."/>
            <person name="Goker M."/>
            <person name="Woyke T."/>
            <person name="Bristow J."/>
            <person name="Eisen J."/>
            <person name="Markowitz V."/>
            <person name="Hugenholtz P."/>
            <person name="Kyrpides N."/>
            <person name="Klenk H."/>
        </authorList>
    </citation>
    <scope>NUCLEOTIDE SEQUENCE [LARGE SCALE GENOMIC DNA]</scope>
    <source>
        <strain evidence="3">ATCC 9345 / DSM 20595 / CCUG 17215 / LMG 16163 / NBRC 15585 / NCTC 8452 / 11018</strain>
    </source>
</reference>
<evidence type="ECO:0000313" key="2">
    <source>
        <dbReference type="EMBL" id="ADH91840.1"/>
    </source>
</evidence>
<keyword evidence="1" id="KW-0472">Membrane</keyword>
<dbReference type="eggNOG" id="COG2456">
    <property type="taxonomic scope" value="Bacteria"/>
</dbReference>
<accession>D7BLP1</accession>
<dbReference type="EMBL" id="CP002045">
    <property type="protein sequence ID" value="ADH91840.1"/>
    <property type="molecule type" value="Genomic_DNA"/>
</dbReference>
<feature type="transmembrane region" description="Helical" evidence="1">
    <location>
        <begin position="32"/>
        <end position="49"/>
    </location>
</feature>
<gene>
    <name evidence="2" type="ordered locus">Arch_0075</name>
</gene>
<feature type="transmembrane region" description="Helical" evidence="1">
    <location>
        <begin position="69"/>
        <end position="88"/>
    </location>
</feature>
<sequence length="119" mass="13928">MTTIQIISLIATLLIGIQLIRFVRHRVIKEKYVWLWLCLDILAIIFILWPSGLTKIADFAGFDVPSNMVFFVVMAVLVFVEIHQAFTVSKLEEDRRRLTEEIAILRHDVDRLTYLINKQ</sequence>
<evidence type="ECO:0008006" key="4">
    <source>
        <dbReference type="Google" id="ProtNLM"/>
    </source>
</evidence>
<proteinExistence type="predicted"/>
<keyword evidence="1" id="KW-1133">Transmembrane helix</keyword>
<evidence type="ECO:0000256" key="1">
    <source>
        <dbReference type="SAM" id="Phobius"/>
    </source>
</evidence>
<protein>
    <recommendedName>
        <fullName evidence="4">DUF2304 domain-containing protein</fullName>
    </recommendedName>
</protein>
<dbReference type="RefSeq" id="WP_013169338.1">
    <property type="nucleotide sequence ID" value="NC_014218.1"/>
</dbReference>
<dbReference type="Pfam" id="PF10066">
    <property type="entry name" value="DUF2304"/>
    <property type="match status" value="1"/>
</dbReference>
<dbReference type="Proteomes" id="UP000000376">
    <property type="component" value="Chromosome"/>
</dbReference>
<dbReference type="KEGG" id="ahe:Arch_0075"/>
<evidence type="ECO:0000313" key="3">
    <source>
        <dbReference type="Proteomes" id="UP000000376"/>
    </source>
</evidence>
<keyword evidence="1" id="KW-0812">Transmembrane</keyword>
<dbReference type="OrthoDB" id="3268055at2"/>
<dbReference type="AlphaFoldDB" id="D7BLP1"/>
<organism evidence="2 3">
    <name type="scientific">Arcanobacterium haemolyticum (strain ATCC 9345 / DSM 20595 / CCM 5947 / CCUG 17215 / LMG 16163 / NBRC 15585 / NCTC 8452 / 11018)</name>
    <dbReference type="NCBI Taxonomy" id="644284"/>
    <lineage>
        <taxon>Bacteria</taxon>
        <taxon>Bacillati</taxon>
        <taxon>Actinomycetota</taxon>
        <taxon>Actinomycetes</taxon>
        <taxon>Actinomycetales</taxon>
        <taxon>Actinomycetaceae</taxon>
        <taxon>Arcanobacterium</taxon>
    </lineage>
</organism>
<dbReference type="STRING" id="644284.Arch_0075"/>
<dbReference type="InterPro" id="IPR019277">
    <property type="entry name" value="DUF2304"/>
</dbReference>
<dbReference type="HOGENOM" id="CLU_134280_1_1_11"/>
<feature type="transmembrane region" description="Helical" evidence="1">
    <location>
        <begin position="6"/>
        <end position="23"/>
    </location>
</feature>
<name>D7BLP1_ARCHD</name>
<keyword evidence="3" id="KW-1185">Reference proteome</keyword>